<gene>
    <name evidence="1" type="ORF">CXK93_12240</name>
</gene>
<evidence type="ECO:0000313" key="2">
    <source>
        <dbReference type="Proteomes" id="UP000236021"/>
    </source>
</evidence>
<dbReference type="Proteomes" id="UP000236021">
    <property type="component" value="Unassembled WGS sequence"/>
</dbReference>
<evidence type="ECO:0000313" key="1">
    <source>
        <dbReference type="EMBL" id="PNF85033.1"/>
    </source>
</evidence>
<comment type="caution">
    <text evidence="1">The sequence shown here is derived from an EMBL/GenBank/DDBJ whole genome shotgun (WGS) entry which is preliminary data.</text>
</comment>
<dbReference type="EMBL" id="POUI01000002">
    <property type="protein sequence ID" value="PNF85033.1"/>
    <property type="molecule type" value="Genomic_DNA"/>
</dbReference>
<organism evidence="1 2">
    <name type="scientific">Stutzerimonas decontaminans</name>
    <dbReference type="NCBI Taxonomy" id="3022791"/>
    <lineage>
        <taxon>Bacteria</taxon>
        <taxon>Pseudomonadati</taxon>
        <taxon>Pseudomonadota</taxon>
        <taxon>Gammaproteobacteria</taxon>
        <taxon>Pseudomonadales</taxon>
        <taxon>Pseudomonadaceae</taxon>
        <taxon>Stutzerimonas</taxon>
    </lineage>
</organism>
<keyword evidence="2" id="KW-1185">Reference proteome</keyword>
<reference evidence="1 2" key="1">
    <citation type="submission" date="2018-01" db="EMBL/GenBank/DDBJ databases">
        <title>Denitrification phenotypes of diverse strains of Pseudomonas stutzeri.</title>
        <authorList>
            <person name="Milligan D.A."/>
            <person name="Bergaust L."/>
            <person name="Bakken L.R."/>
            <person name="Frostegard A."/>
        </authorList>
    </citation>
    <scope>NUCLEOTIDE SEQUENCE [LARGE SCALE GENOMIC DNA]</scope>
    <source>
        <strain evidence="1 2">ST27MN3</strain>
    </source>
</reference>
<accession>A0ABX4VYU2</accession>
<proteinExistence type="predicted"/>
<protein>
    <submittedName>
        <fullName evidence="1">Uncharacterized protein</fullName>
    </submittedName>
</protein>
<name>A0ABX4VYU2_9GAMM</name>
<sequence>MIPYREAIEGIDAIKQWLGSNRIEWVMTTVHRWPSIYKYRAAVQVGERTIEGMFVQLEYKAGRVDGAPERLYFGLFVQSSRCFAVDNGGFTRHRNKVGRGLPFYQQTIGHPHMHVPVLEASYGYAEPVENQTAEQLWQLFLERANILGAPKLNLPDDIGQDGQLRLI</sequence>
<dbReference type="RefSeq" id="WP_102857034.1">
    <property type="nucleotide sequence ID" value="NZ_JAMOHT010000026.1"/>
</dbReference>